<organism evidence="2 3">
    <name type="scientific">Rubritalea spongiae</name>
    <dbReference type="NCBI Taxonomy" id="430797"/>
    <lineage>
        <taxon>Bacteria</taxon>
        <taxon>Pseudomonadati</taxon>
        <taxon>Verrucomicrobiota</taxon>
        <taxon>Verrucomicrobiia</taxon>
        <taxon>Verrucomicrobiales</taxon>
        <taxon>Rubritaleaceae</taxon>
        <taxon>Rubritalea</taxon>
    </lineage>
</organism>
<dbReference type="InterPro" id="IPR037523">
    <property type="entry name" value="VOC_core"/>
</dbReference>
<dbReference type="EMBL" id="JBHUJC010000009">
    <property type="protein sequence ID" value="MFD2275396.1"/>
    <property type="molecule type" value="Genomic_DNA"/>
</dbReference>
<dbReference type="InterPro" id="IPR052164">
    <property type="entry name" value="Anthracycline_SecMetBiosynth"/>
</dbReference>
<evidence type="ECO:0000313" key="3">
    <source>
        <dbReference type="Proteomes" id="UP001597297"/>
    </source>
</evidence>
<proteinExistence type="predicted"/>
<dbReference type="PROSITE" id="PS51819">
    <property type="entry name" value="VOC"/>
    <property type="match status" value="1"/>
</dbReference>
<accession>A0ABW5DZ94</accession>
<protein>
    <submittedName>
        <fullName evidence="2">VOC family protein</fullName>
    </submittedName>
</protein>
<dbReference type="PANTHER" id="PTHR33993">
    <property type="entry name" value="GLYOXALASE-RELATED"/>
    <property type="match status" value="1"/>
</dbReference>
<dbReference type="InterPro" id="IPR029068">
    <property type="entry name" value="Glyas_Bleomycin-R_OHBP_Dase"/>
</dbReference>
<comment type="caution">
    <text evidence="2">The sequence shown here is derived from an EMBL/GenBank/DDBJ whole genome shotgun (WGS) entry which is preliminary data.</text>
</comment>
<feature type="domain" description="VOC" evidence="1">
    <location>
        <begin position="11"/>
        <end position="125"/>
    </location>
</feature>
<dbReference type="Proteomes" id="UP001597297">
    <property type="component" value="Unassembled WGS sequence"/>
</dbReference>
<sequence>MSKDIRNQHGAPSWAELNTNNPQAAADFYSKVFGWTSEQNPMPDGSGTYTCFTNKEGEKVAGAMTCEKSPIQWSVYVTVDNVDAAVRACTEAGGEVLMQAFDCPEVGRIAYLKDPEGASFVVITYIEPM</sequence>
<name>A0ABW5DZ94_9BACT</name>
<keyword evidence="3" id="KW-1185">Reference proteome</keyword>
<evidence type="ECO:0000259" key="1">
    <source>
        <dbReference type="PROSITE" id="PS51819"/>
    </source>
</evidence>
<dbReference type="Gene3D" id="3.10.180.10">
    <property type="entry name" value="2,3-Dihydroxybiphenyl 1,2-Dioxygenase, domain 1"/>
    <property type="match status" value="1"/>
</dbReference>
<reference evidence="3" key="1">
    <citation type="journal article" date="2019" name="Int. J. Syst. Evol. Microbiol.">
        <title>The Global Catalogue of Microorganisms (GCM) 10K type strain sequencing project: providing services to taxonomists for standard genome sequencing and annotation.</title>
        <authorList>
            <consortium name="The Broad Institute Genomics Platform"/>
            <consortium name="The Broad Institute Genome Sequencing Center for Infectious Disease"/>
            <person name="Wu L."/>
            <person name="Ma J."/>
        </authorList>
    </citation>
    <scope>NUCLEOTIDE SEQUENCE [LARGE SCALE GENOMIC DNA]</scope>
    <source>
        <strain evidence="3">JCM 16545</strain>
    </source>
</reference>
<dbReference type="InterPro" id="IPR041581">
    <property type="entry name" value="Glyoxalase_6"/>
</dbReference>
<dbReference type="SUPFAM" id="SSF54593">
    <property type="entry name" value="Glyoxalase/Bleomycin resistance protein/Dihydroxybiphenyl dioxygenase"/>
    <property type="match status" value="1"/>
</dbReference>
<dbReference type="Pfam" id="PF18029">
    <property type="entry name" value="Glyoxalase_6"/>
    <property type="match status" value="1"/>
</dbReference>
<dbReference type="PANTHER" id="PTHR33993:SF14">
    <property type="entry name" value="GB|AAF24581.1"/>
    <property type="match status" value="1"/>
</dbReference>
<evidence type="ECO:0000313" key="2">
    <source>
        <dbReference type="EMBL" id="MFD2275396.1"/>
    </source>
</evidence>
<dbReference type="RefSeq" id="WP_377093102.1">
    <property type="nucleotide sequence ID" value="NZ_JBHSJM010000001.1"/>
</dbReference>
<gene>
    <name evidence="2" type="ORF">ACFSQZ_02840</name>
</gene>
<dbReference type="CDD" id="cd07247">
    <property type="entry name" value="SgaA_N_like"/>
    <property type="match status" value="1"/>
</dbReference>